<dbReference type="GO" id="GO:0005886">
    <property type="term" value="C:plasma membrane"/>
    <property type="evidence" value="ECO:0007669"/>
    <property type="project" value="InterPro"/>
</dbReference>
<accession>A7SHT2</accession>
<organism evidence="13 14">
    <name type="scientific">Nematostella vectensis</name>
    <name type="common">Starlet sea anemone</name>
    <dbReference type="NCBI Taxonomy" id="45351"/>
    <lineage>
        <taxon>Eukaryota</taxon>
        <taxon>Metazoa</taxon>
        <taxon>Cnidaria</taxon>
        <taxon>Anthozoa</taxon>
        <taxon>Hexacorallia</taxon>
        <taxon>Actiniaria</taxon>
        <taxon>Edwardsiidae</taxon>
        <taxon>Nematostella</taxon>
    </lineage>
</organism>
<gene>
    <name evidence="13" type="ORF">NEMVEDRAFT_v1g118913</name>
</gene>
<dbReference type="InterPro" id="IPR020894">
    <property type="entry name" value="Cadherin_CS"/>
</dbReference>
<keyword evidence="8" id="KW-1133">Transmembrane helix</keyword>
<evidence type="ECO:0000256" key="8">
    <source>
        <dbReference type="ARBA" id="ARBA00022989"/>
    </source>
</evidence>
<keyword evidence="5" id="KW-0677">Repeat</keyword>
<dbReference type="InterPro" id="IPR050971">
    <property type="entry name" value="Cadherin-domain_protein"/>
</dbReference>
<dbReference type="SMART" id="SM00112">
    <property type="entry name" value="CA"/>
    <property type="match status" value="5"/>
</dbReference>
<dbReference type="STRING" id="45351.A7SHT2"/>
<evidence type="ECO:0000313" key="14">
    <source>
        <dbReference type="Proteomes" id="UP000001593"/>
    </source>
</evidence>
<feature type="domain" description="Cadherin" evidence="12">
    <location>
        <begin position="161"/>
        <end position="265"/>
    </location>
</feature>
<dbReference type="PROSITE" id="PS00232">
    <property type="entry name" value="CADHERIN_1"/>
    <property type="match status" value="3"/>
</dbReference>
<evidence type="ECO:0000313" key="13">
    <source>
        <dbReference type="EMBL" id="EDO36707.1"/>
    </source>
</evidence>
<name>A7SHT2_NEMVE</name>
<evidence type="ECO:0000256" key="3">
    <source>
        <dbReference type="ARBA" id="ARBA00022692"/>
    </source>
</evidence>
<evidence type="ECO:0000256" key="4">
    <source>
        <dbReference type="ARBA" id="ARBA00022729"/>
    </source>
</evidence>
<dbReference type="PhylomeDB" id="A7SHT2"/>
<feature type="domain" description="Cadherin" evidence="12">
    <location>
        <begin position="371"/>
        <end position="469"/>
    </location>
</feature>
<keyword evidence="6 11" id="KW-0106">Calcium</keyword>
<feature type="non-terminal residue" evidence="13">
    <location>
        <position position="470"/>
    </location>
</feature>
<dbReference type="Gene3D" id="2.60.40.60">
    <property type="entry name" value="Cadherins"/>
    <property type="match status" value="5"/>
</dbReference>
<dbReference type="FunFam" id="2.60.40.60:FF:000020">
    <property type="entry name" value="Dachsous cadherin-related 1b"/>
    <property type="match status" value="2"/>
</dbReference>
<evidence type="ECO:0000256" key="6">
    <source>
        <dbReference type="ARBA" id="ARBA00022837"/>
    </source>
</evidence>
<sequence length="470" mass="51826">FAVNKTTGDIKVTRSLDRESNASYSVTVMASDGKFQAFLEIDVHIQDINDQYPVFSPQNYSVAISEESWVRLPVLQVTAVDMDSGSNSQVTYSIVDGNSSFSIDPNTGQIIVHRTLDFEVTRSFILRVQARDNGKPALVSRDYAYVTINITDENDNNPVFDKRSYNFSITEDVAKGTVFGFVRANDADSGKNAKLSYSIPDEDVRKTFAVDEITGNLSVVGDIDRERTGIYSFVVVVTDHGSSPRVGFAVVSVQVKDVNDNQPIFRPQNYTVRISEGTSVGTKIVWVHAHDEDIGPNALITYHIDSGNKESIFDIEDGTIVLNGTLDREVMDQYTLGILATDNGEPPQLSRDPAIVVITIEDINDNYPEFNASVYSVNISEDTSIGTQVLSVYASDKDLGSNAHVQYFIIASANDDIKRVFDVNKTTGAISTTSNLDFESANNRFQFQVEARDNGKPALYSQTTVEIMVT</sequence>
<evidence type="ECO:0000256" key="5">
    <source>
        <dbReference type="ARBA" id="ARBA00022737"/>
    </source>
</evidence>
<feature type="domain" description="Cadherin" evidence="12">
    <location>
        <begin position="266"/>
        <end position="370"/>
    </location>
</feature>
<evidence type="ECO:0000256" key="2">
    <source>
        <dbReference type="ARBA" id="ARBA00022536"/>
    </source>
</evidence>
<feature type="domain" description="Cadherin" evidence="12">
    <location>
        <begin position="1"/>
        <end position="55"/>
    </location>
</feature>
<dbReference type="InParanoid" id="A7SHT2"/>
<dbReference type="PROSITE" id="PS50268">
    <property type="entry name" value="CADHERIN_2"/>
    <property type="match status" value="5"/>
</dbReference>
<evidence type="ECO:0000256" key="9">
    <source>
        <dbReference type="ARBA" id="ARBA00023136"/>
    </source>
</evidence>
<evidence type="ECO:0000259" key="12">
    <source>
        <dbReference type="PROSITE" id="PS50268"/>
    </source>
</evidence>
<evidence type="ECO:0000256" key="7">
    <source>
        <dbReference type="ARBA" id="ARBA00022889"/>
    </source>
</evidence>
<dbReference type="GO" id="GO:0007156">
    <property type="term" value="P:homophilic cell adhesion via plasma membrane adhesion molecules"/>
    <property type="evidence" value="ECO:0007669"/>
    <property type="project" value="InterPro"/>
</dbReference>
<evidence type="ECO:0000256" key="11">
    <source>
        <dbReference type="PROSITE-ProRule" id="PRU00043"/>
    </source>
</evidence>
<dbReference type="EMBL" id="DS469663">
    <property type="protein sequence ID" value="EDO36707.1"/>
    <property type="molecule type" value="Genomic_DNA"/>
</dbReference>
<reference evidence="13 14" key="1">
    <citation type="journal article" date="2007" name="Science">
        <title>Sea anemone genome reveals ancestral eumetazoan gene repertoire and genomic organization.</title>
        <authorList>
            <person name="Putnam N.H."/>
            <person name="Srivastava M."/>
            <person name="Hellsten U."/>
            <person name="Dirks B."/>
            <person name="Chapman J."/>
            <person name="Salamov A."/>
            <person name="Terry A."/>
            <person name="Shapiro H."/>
            <person name="Lindquist E."/>
            <person name="Kapitonov V.V."/>
            <person name="Jurka J."/>
            <person name="Genikhovich G."/>
            <person name="Grigoriev I.V."/>
            <person name="Lucas S.M."/>
            <person name="Steele R.E."/>
            <person name="Finnerty J.R."/>
            <person name="Technau U."/>
            <person name="Martindale M.Q."/>
            <person name="Rokhsar D.S."/>
        </authorList>
    </citation>
    <scope>NUCLEOTIDE SEQUENCE [LARGE SCALE GENOMIC DNA]</scope>
    <source>
        <strain evidence="14">CH2 X CH6</strain>
    </source>
</reference>
<dbReference type="CDD" id="cd11304">
    <property type="entry name" value="Cadherin_repeat"/>
    <property type="match status" value="5"/>
</dbReference>
<dbReference type="eggNOG" id="KOG4289">
    <property type="taxonomic scope" value="Eukaryota"/>
</dbReference>
<keyword evidence="3" id="KW-0812">Transmembrane</keyword>
<keyword evidence="4" id="KW-0732">Signal</keyword>
<dbReference type="PANTHER" id="PTHR24025:SF23">
    <property type="entry name" value="NEURAL-CADHERIN"/>
    <property type="match status" value="1"/>
</dbReference>
<dbReference type="HOGENOM" id="CLU_047089_0_0_1"/>
<dbReference type="OMA" id="FESSHYS"/>
<dbReference type="FunFam" id="2.60.40.60:FF:000013">
    <property type="entry name" value="Cadherin EGF LAG seven-pass G-type receptor"/>
    <property type="match status" value="1"/>
</dbReference>
<dbReference type="FunFam" id="2.60.40.60:FF:000104">
    <property type="entry name" value="cadherin-23 isoform X1"/>
    <property type="match status" value="1"/>
</dbReference>
<feature type="non-terminal residue" evidence="13">
    <location>
        <position position="1"/>
    </location>
</feature>
<dbReference type="InterPro" id="IPR002126">
    <property type="entry name" value="Cadherin-like_dom"/>
</dbReference>
<keyword evidence="9" id="KW-0472">Membrane</keyword>
<feature type="domain" description="Cadherin" evidence="12">
    <location>
        <begin position="56"/>
        <end position="160"/>
    </location>
</feature>
<comment type="subcellular location">
    <subcellularLocation>
        <location evidence="1">Membrane</location>
    </subcellularLocation>
</comment>
<proteinExistence type="predicted"/>
<dbReference type="GO" id="GO:0005509">
    <property type="term" value="F:calcium ion binding"/>
    <property type="evidence" value="ECO:0007669"/>
    <property type="project" value="UniProtKB-UniRule"/>
</dbReference>
<keyword evidence="10" id="KW-1015">Disulfide bond</keyword>
<evidence type="ECO:0000256" key="1">
    <source>
        <dbReference type="ARBA" id="ARBA00004370"/>
    </source>
</evidence>
<dbReference type="PRINTS" id="PR00205">
    <property type="entry name" value="CADHERIN"/>
</dbReference>
<keyword evidence="7" id="KW-0130">Cell adhesion</keyword>
<dbReference type="Pfam" id="PF00028">
    <property type="entry name" value="Cadherin"/>
    <property type="match status" value="5"/>
</dbReference>
<keyword evidence="14" id="KW-1185">Reference proteome</keyword>
<evidence type="ECO:0000256" key="10">
    <source>
        <dbReference type="ARBA" id="ARBA00023157"/>
    </source>
</evidence>
<dbReference type="PANTHER" id="PTHR24025">
    <property type="entry name" value="DESMOGLEIN FAMILY MEMBER"/>
    <property type="match status" value="1"/>
</dbReference>
<dbReference type="FunCoup" id="A7SHT2">
    <property type="interactions" value="109"/>
</dbReference>
<protein>
    <recommendedName>
        <fullName evidence="12">Cadherin domain-containing protein</fullName>
    </recommendedName>
</protein>
<dbReference type="SUPFAM" id="SSF49313">
    <property type="entry name" value="Cadherin-like"/>
    <property type="match status" value="5"/>
</dbReference>
<dbReference type="InterPro" id="IPR015919">
    <property type="entry name" value="Cadherin-like_sf"/>
</dbReference>
<dbReference type="AlphaFoldDB" id="A7SHT2"/>
<dbReference type="Proteomes" id="UP000001593">
    <property type="component" value="Unassembled WGS sequence"/>
</dbReference>
<keyword evidence="2" id="KW-0245">EGF-like domain</keyword>